<dbReference type="EMBL" id="JAJEWP010000006">
    <property type="protein sequence ID" value="MCC2617835.1"/>
    <property type="molecule type" value="Genomic_DNA"/>
</dbReference>
<feature type="compositionally biased region" description="Basic and acidic residues" evidence="2">
    <location>
        <begin position="136"/>
        <end position="146"/>
    </location>
</feature>
<proteinExistence type="predicted"/>
<dbReference type="InterPro" id="IPR009386">
    <property type="entry name" value="ZapG-like"/>
</dbReference>
<gene>
    <name evidence="3" type="ORF">LJ739_16405</name>
</gene>
<evidence type="ECO:0000256" key="1">
    <source>
        <dbReference type="SAM" id="Coils"/>
    </source>
</evidence>
<name>A0ABS8GD89_9ALTE</name>
<keyword evidence="1" id="KW-0175">Coiled coil</keyword>
<dbReference type="Pfam" id="PF06295">
    <property type="entry name" value="ZapG-like"/>
    <property type="match status" value="1"/>
</dbReference>
<keyword evidence="4" id="KW-1185">Reference proteome</keyword>
<feature type="compositionally biased region" description="Low complexity" evidence="2">
    <location>
        <begin position="124"/>
        <end position="135"/>
    </location>
</feature>
<feature type="coiled-coil region" evidence="1">
    <location>
        <begin position="53"/>
        <end position="80"/>
    </location>
</feature>
<evidence type="ECO:0000313" key="4">
    <source>
        <dbReference type="Proteomes" id="UP001520878"/>
    </source>
</evidence>
<sequence length="146" mass="16432">MDWVIGILLLLAGAVIGYFLARFQMDKKAADDAEQSGEQTLREIMLQQAGSHLDQTRHMVNAIQQQCEAMQEQMDAYEHVLHIESEQDGKQQLSYFGEHATMYIRSKQKAPKREPSTTDVQPRDFSSGSSGLFDGSKNRQVVDPDG</sequence>
<evidence type="ECO:0000313" key="3">
    <source>
        <dbReference type="EMBL" id="MCC2617835.1"/>
    </source>
</evidence>
<comment type="caution">
    <text evidence="3">The sequence shown here is derived from an EMBL/GenBank/DDBJ whole genome shotgun (WGS) entry which is preliminary data.</text>
</comment>
<dbReference type="RefSeq" id="WP_229162228.1">
    <property type="nucleotide sequence ID" value="NZ_JAJEWP010000006.1"/>
</dbReference>
<accession>A0ABS8GD89</accession>
<feature type="region of interest" description="Disordered" evidence="2">
    <location>
        <begin position="105"/>
        <end position="146"/>
    </location>
</feature>
<reference evidence="3 4" key="1">
    <citation type="submission" date="2021-10" db="EMBL/GenBank/DDBJ databases">
        <title>Draft genome of Aestuariibacter halophilus JC2043.</title>
        <authorList>
            <person name="Emsley S.A."/>
            <person name="Pfannmuller K.M."/>
            <person name="Ushijima B."/>
            <person name="Saw J.H."/>
            <person name="Videau P."/>
        </authorList>
    </citation>
    <scope>NUCLEOTIDE SEQUENCE [LARGE SCALE GENOMIC DNA]</scope>
    <source>
        <strain evidence="3 4">JC2043</strain>
    </source>
</reference>
<organism evidence="3 4">
    <name type="scientific">Fluctibacter halophilus</name>
    <dbReference type="NCBI Taxonomy" id="226011"/>
    <lineage>
        <taxon>Bacteria</taxon>
        <taxon>Pseudomonadati</taxon>
        <taxon>Pseudomonadota</taxon>
        <taxon>Gammaproteobacteria</taxon>
        <taxon>Alteromonadales</taxon>
        <taxon>Alteromonadaceae</taxon>
        <taxon>Fluctibacter</taxon>
    </lineage>
</organism>
<evidence type="ECO:0000256" key="2">
    <source>
        <dbReference type="SAM" id="MobiDB-lite"/>
    </source>
</evidence>
<dbReference type="Proteomes" id="UP001520878">
    <property type="component" value="Unassembled WGS sequence"/>
</dbReference>
<protein>
    <submittedName>
        <fullName evidence="3">YhcB family protein</fullName>
    </submittedName>
</protein>